<dbReference type="RefSeq" id="WP_264851274.1">
    <property type="nucleotide sequence ID" value="NZ_BRXR01000001.1"/>
</dbReference>
<dbReference type="Proteomes" id="UP001208567">
    <property type="component" value="Unassembled WGS sequence"/>
</dbReference>
<feature type="compositionally biased region" description="Polar residues" evidence="1">
    <location>
        <begin position="22"/>
        <end position="36"/>
    </location>
</feature>
<comment type="caution">
    <text evidence="2">The sequence shown here is derived from an EMBL/GenBank/DDBJ whole genome shotgun (WGS) entry which is preliminary data.</text>
</comment>
<accession>A0ABQ5NA92</accession>
<organism evidence="2 3">
    <name type="scientific">Clostridium omnivorum</name>
    <dbReference type="NCBI Taxonomy" id="1604902"/>
    <lineage>
        <taxon>Bacteria</taxon>
        <taxon>Bacillati</taxon>
        <taxon>Bacillota</taxon>
        <taxon>Clostridia</taxon>
        <taxon>Eubacteriales</taxon>
        <taxon>Clostridiaceae</taxon>
        <taxon>Clostridium</taxon>
    </lineage>
</organism>
<protein>
    <submittedName>
        <fullName evidence="2">Uncharacterized protein</fullName>
    </submittedName>
</protein>
<evidence type="ECO:0000313" key="3">
    <source>
        <dbReference type="Proteomes" id="UP001208567"/>
    </source>
</evidence>
<sequence length="43" mass="4756">MTKNENKAKNQKQNKPASNNKGNSMGMNTLQTTASHKNPDPRT</sequence>
<dbReference type="EMBL" id="BRXR01000001">
    <property type="protein sequence ID" value="GLC31960.1"/>
    <property type="molecule type" value="Genomic_DNA"/>
</dbReference>
<evidence type="ECO:0000313" key="2">
    <source>
        <dbReference type="EMBL" id="GLC31960.1"/>
    </source>
</evidence>
<reference evidence="2 3" key="1">
    <citation type="journal article" date="2024" name="Int. J. Syst. Evol. Microbiol.">
        <title>Clostridium omnivorum sp. nov., isolated from anoxic soil under the treatment of reductive soil disinfestation.</title>
        <authorList>
            <person name="Ueki A."/>
            <person name="Tonouchi A."/>
            <person name="Kaku N."/>
            <person name="Honma S."/>
            <person name="Ueki K."/>
        </authorList>
    </citation>
    <scope>NUCLEOTIDE SEQUENCE [LARGE SCALE GENOMIC DNA]</scope>
    <source>
        <strain evidence="2 3">E14</strain>
    </source>
</reference>
<proteinExistence type="predicted"/>
<gene>
    <name evidence="2" type="ORF">bsdE14_33700</name>
</gene>
<keyword evidence="3" id="KW-1185">Reference proteome</keyword>
<evidence type="ECO:0000256" key="1">
    <source>
        <dbReference type="SAM" id="MobiDB-lite"/>
    </source>
</evidence>
<feature type="region of interest" description="Disordered" evidence="1">
    <location>
        <begin position="1"/>
        <end position="43"/>
    </location>
</feature>
<name>A0ABQ5NA92_9CLOT</name>
<feature type="compositionally biased region" description="Low complexity" evidence="1">
    <location>
        <begin position="11"/>
        <end position="21"/>
    </location>
</feature>